<reference evidence="1 2" key="1">
    <citation type="submission" date="2017-11" db="EMBL/GenBank/DDBJ databases">
        <title>Comparitive Functional Genomics of Dry Heat Resistant strains isolated from the Viking Spacecraft.</title>
        <authorList>
            <person name="Seuylemezian A."/>
            <person name="Cooper K."/>
            <person name="Vaishampayan P."/>
        </authorList>
    </citation>
    <scope>NUCLEOTIDE SEQUENCE [LARGE SCALE GENOMIC DNA]</scope>
    <source>
        <strain evidence="1 2">V32-6</strain>
    </source>
</reference>
<name>A0A2N5HDE5_9BACI</name>
<keyword evidence="2" id="KW-1185">Reference proteome</keyword>
<gene>
    <name evidence="1" type="ORF">CVD27_14215</name>
</gene>
<proteinExistence type="predicted"/>
<evidence type="ECO:0000313" key="2">
    <source>
        <dbReference type="Proteomes" id="UP000234950"/>
    </source>
</evidence>
<dbReference type="Proteomes" id="UP000234950">
    <property type="component" value="Unassembled WGS sequence"/>
</dbReference>
<evidence type="ECO:0000313" key="1">
    <source>
        <dbReference type="EMBL" id="PLS03537.1"/>
    </source>
</evidence>
<dbReference type="InterPro" id="IPR024997">
    <property type="entry name" value="DUF3892"/>
</dbReference>
<evidence type="ECO:0008006" key="3">
    <source>
        <dbReference type="Google" id="ProtNLM"/>
    </source>
</evidence>
<comment type="caution">
    <text evidence="1">The sequence shown here is derived from an EMBL/GenBank/DDBJ whole genome shotgun (WGS) entry which is preliminary data.</text>
</comment>
<sequence>METITAVHRNHFGEIINFVTSEGRVISYRKALMDVEQGLIQGIQTIQDSNGTLSLMPEIEQSFEHFPNIF</sequence>
<dbReference type="Pfam" id="PF13031">
    <property type="entry name" value="DUF3892"/>
    <property type="match status" value="1"/>
</dbReference>
<accession>A0A2N5HDE5</accession>
<dbReference type="EMBL" id="PGVE01000053">
    <property type="protein sequence ID" value="PLS03537.1"/>
    <property type="molecule type" value="Genomic_DNA"/>
</dbReference>
<organism evidence="1 2">
    <name type="scientific">Neobacillus cucumis</name>
    <dbReference type="NCBI Taxonomy" id="1740721"/>
    <lineage>
        <taxon>Bacteria</taxon>
        <taxon>Bacillati</taxon>
        <taxon>Bacillota</taxon>
        <taxon>Bacilli</taxon>
        <taxon>Bacillales</taxon>
        <taxon>Bacillaceae</taxon>
        <taxon>Neobacillus</taxon>
    </lineage>
</organism>
<protein>
    <recommendedName>
        <fullName evidence="3">DUF3892 domain-containing protein</fullName>
    </recommendedName>
</protein>
<dbReference type="AlphaFoldDB" id="A0A2N5HDE5"/>
<dbReference type="OrthoDB" id="1647761at2"/>
<dbReference type="RefSeq" id="WP_101648567.1">
    <property type="nucleotide sequence ID" value="NZ_PGVE01000053.1"/>
</dbReference>